<accession>A0A818TSB2</accession>
<protein>
    <submittedName>
        <fullName evidence="1">Uncharacterized protein</fullName>
    </submittedName>
</protein>
<evidence type="ECO:0000313" key="2">
    <source>
        <dbReference type="Proteomes" id="UP000663868"/>
    </source>
</evidence>
<dbReference type="EMBL" id="CAJOBB010000488">
    <property type="protein sequence ID" value="CAF3690754.1"/>
    <property type="molecule type" value="Genomic_DNA"/>
</dbReference>
<organism evidence="1 2">
    <name type="scientific">Adineta steineri</name>
    <dbReference type="NCBI Taxonomy" id="433720"/>
    <lineage>
        <taxon>Eukaryota</taxon>
        <taxon>Metazoa</taxon>
        <taxon>Spiralia</taxon>
        <taxon>Gnathifera</taxon>
        <taxon>Rotifera</taxon>
        <taxon>Eurotatoria</taxon>
        <taxon>Bdelloidea</taxon>
        <taxon>Adinetida</taxon>
        <taxon>Adinetidae</taxon>
        <taxon>Adineta</taxon>
    </lineage>
</organism>
<proteinExistence type="predicted"/>
<name>A0A818TSB2_9BILA</name>
<evidence type="ECO:0000313" key="1">
    <source>
        <dbReference type="EMBL" id="CAF3690754.1"/>
    </source>
</evidence>
<sequence length="95" mass="10490">MMNSFFLKTVNSRSIGSNIFPWISKEKDCLDIGKILPLRVIEHEAKIVAVMRDLTERKMPVSIVNVSSEAAVDGLICVVAMELGPDQVRVSLVCS</sequence>
<dbReference type="Proteomes" id="UP000663868">
    <property type="component" value="Unassembled WGS sequence"/>
</dbReference>
<dbReference type="AlphaFoldDB" id="A0A818TSB2"/>
<gene>
    <name evidence="1" type="ORF">KXQ929_LOCUS10337</name>
</gene>
<reference evidence="1" key="1">
    <citation type="submission" date="2021-02" db="EMBL/GenBank/DDBJ databases">
        <authorList>
            <person name="Nowell W R."/>
        </authorList>
    </citation>
    <scope>NUCLEOTIDE SEQUENCE</scope>
</reference>
<comment type="caution">
    <text evidence="1">The sequence shown here is derived from an EMBL/GenBank/DDBJ whole genome shotgun (WGS) entry which is preliminary data.</text>
</comment>